<evidence type="ECO:0000256" key="1">
    <source>
        <dbReference type="SAM" id="Phobius"/>
    </source>
</evidence>
<evidence type="ECO:0000313" key="2">
    <source>
        <dbReference type="EMBL" id="CAH1732700.1"/>
    </source>
</evidence>
<gene>
    <name evidence="2" type="ORF">APHIGO_LOCUS9151</name>
</gene>
<dbReference type="AlphaFoldDB" id="A0A9P0JBI8"/>
<sequence>MTTHEHLLENVLQSTEKFNCGSTIITLLPSIFFFYYFWRLSETYIIAYMNPIQRPRRLHRVPKNTWWKFWLKKILTSMLVWSGSQCWTDGLVPVLKAYTLVFLTMLNNCLEPHNKINQTSLELLECICNLSICYSIVAFIRWCYIYVDNNYQYTRRRSRTRRIYNWRTLIPGRETSELGEDGYLLMQTIIPTEPQQPTELVEKNKPKKLKLTQSCQLSTKYTPIIPKVIVRRKSI</sequence>
<reference evidence="2" key="2">
    <citation type="submission" date="2022-10" db="EMBL/GenBank/DDBJ databases">
        <authorList>
            <consortium name="ENA_rothamsted_submissions"/>
            <consortium name="culmorum"/>
            <person name="King R."/>
        </authorList>
    </citation>
    <scope>NUCLEOTIDE SEQUENCE</scope>
</reference>
<protein>
    <submittedName>
        <fullName evidence="2">Uncharacterized protein</fullName>
    </submittedName>
</protein>
<keyword evidence="1" id="KW-0472">Membrane</keyword>
<dbReference type="EMBL" id="OU899036">
    <property type="protein sequence ID" value="CAH1732700.1"/>
    <property type="molecule type" value="Genomic_DNA"/>
</dbReference>
<evidence type="ECO:0000313" key="3">
    <source>
        <dbReference type="Proteomes" id="UP001154329"/>
    </source>
</evidence>
<dbReference type="OrthoDB" id="6593019at2759"/>
<reference evidence="2" key="1">
    <citation type="submission" date="2022-02" db="EMBL/GenBank/DDBJ databases">
        <authorList>
            <person name="King R."/>
        </authorList>
    </citation>
    <scope>NUCLEOTIDE SEQUENCE</scope>
</reference>
<name>A0A9P0JBI8_APHGO</name>
<keyword evidence="1" id="KW-0812">Transmembrane</keyword>
<accession>A0A9P0JBI8</accession>
<keyword evidence="3" id="KW-1185">Reference proteome</keyword>
<dbReference type="Proteomes" id="UP001154329">
    <property type="component" value="Chromosome 3"/>
</dbReference>
<feature type="transmembrane region" description="Helical" evidence="1">
    <location>
        <begin position="20"/>
        <end position="38"/>
    </location>
</feature>
<keyword evidence="1" id="KW-1133">Transmembrane helix</keyword>
<proteinExistence type="predicted"/>
<organism evidence="2 3">
    <name type="scientific">Aphis gossypii</name>
    <name type="common">Cotton aphid</name>
    <dbReference type="NCBI Taxonomy" id="80765"/>
    <lineage>
        <taxon>Eukaryota</taxon>
        <taxon>Metazoa</taxon>
        <taxon>Ecdysozoa</taxon>
        <taxon>Arthropoda</taxon>
        <taxon>Hexapoda</taxon>
        <taxon>Insecta</taxon>
        <taxon>Pterygota</taxon>
        <taxon>Neoptera</taxon>
        <taxon>Paraneoptera</taxon>
        <taxon>Hemiptera</taxon>
        <taxon>Sternorrhyncha</taxon>
        <taxon>Aphidomorpha</taxon>
        <taxon>Aphidoidea</taxon>
        <taxon>Aphididae</taxon>
        <taxon>Aphidini</taxon>
        <taxon>Aphis</taxon>
        <taxon>Aphis</taxon>
    </lineage>
</organism>